<dbReference type="EMBL" id="JALJOS010000009">
    <property type="protein sequence ID" value="KAK9834550.1"/>
    <property type="molecule type" value="Genomic_DNA"/>
</dbReference>
<keyword evidence="5" id="KW-0720">Serine protease</keyword>
<evidence type="ECO:0000256" key="4">
    <source>
        <dbReference type="ARBA" id="ARBA00022801"/>
    </source>
</evidence>
<dbReference type="GO" id="GO:0009536">
    <property type="term" value="C:plastid"/>
    <property type="evidence" value="ECO:0007669"/>
    <property type="project" value="UniProtKB-ARBA"/>
</dbReference>
<dbReference type="InterPro" id="IPR001907">
    <property type="entry name" value="ClpP"/>
</dbReference>
<dbReference type="GO" id="GO:0004252">
    <property type="term" value="F:serine-type endopeptidase activity"/>
    <property type="evidence" value="ECO:0007669"/>
    <property type="project" value="InterPro"/>
</dbReference>
<comment type="similarity">
    <text evidence="1 6">Belongs to the peptidase S14 family.</text>
</comment>
<evidence type="ECO:0000256" key="2">
    <source>
        <dbReference type="ARBA" id="ARBA00022640"/>
    </source>
</evidence>
<dbReference type="InterPro" id="IPR023562">
    <property type="entry name" value="ClpP/TepA"/>
</dbReference>
<dbReference type="PANTHER" id="PTHR10381:SF15">
    <property type="entry name" value="CHLOROPLASTIC ATP-DEPENDENT CLP PROTEASE PROTEOLYTIC SUBUNIT 1"/>
    <property type="match status" value="1"/>
</dbReference>
<proteinExistence type="inferred from homology"/>
<name>A0AAW1RLR0_9CHLO</name>
<dbReference type="Pfam" id="PF00574">
    <property type="entry name" value="CLP_protease"/>
    <property type="match status" value="1"/>
</dbReference>
<evidence type="ECO:0000256" key="1">
    <source>
        <dbReference type="ARBA" id="ARBA00007039"/>
    </source>
</evidence>
<feature type="compositionally biased region" description="Polar residues" evidence="7">
    <location>
        <begin position="20"/>
        <end position="38"/>
    </location>
</feature>
<comment type="caution">
    <text evidence="8">The sequence shown here is derived from an EMBL/GenBank/DDBJ whole genome shotgun (WGS) entry which is preliminary data.</text>
</comment>
<accession>A0AAW1RLR0</accession>
<keyword evidence="2" id="KW-0934">Plastid</keyword>
<dbReference type="InterPro" id="IPR029045">
    <property type="entry name" value="ClpP/crotonase-like_dom_sf"/>
</dbReference>
<dbReference type="GO" id="GO:0051117">
    <property type="term" value="F:ATPase binding"/>
    <property type="evidence" value="ECO:0007669"/>
    <property type="project" value="TreeGrafter"/>
</dbReference>
<evidence type="ECO:0000313" key="8">
    <source>
        <dbReference type="EMBL" id="KAK9834550.1"/>
    </source>
</evidence>
<dbReference type="GO" id="GO:0006515">
    <property type="term" value="P:protein quality control for misfolded or incompletely synthesized proteins"/>
    <property type="evidence" value="ECO:0007669"/>
    <property type="project" value="TreeGrafter"/>
</dbReference>
<keyword evidence="9" id="KW-1185">Reference proteome</keyword>
<organism evidence="8 9">
    <name type="scientific">Apatococcus lobatus</name>
    <dbReference type="NCBI Taxonomy" id="904363"/>
    <lineage>
        <taxon>Eukaryota</taxon>
        <taxon>Viridiplantae</taxon>
        <taxon>Chlorophyta</taxon>
        <taxon>core chlorophytes</taxon>
        <taxon>Trebouxiophyceae</taxon>
        <taxon>Chlorellales</taxon>
        <taxon>Chlorellaceae</taxon>
        <taxon>Apatococcus</taxon>
    </lineage>
</organism>
<dbReference type="SUPFAM" id="SSF52096">
    <property type="entry name" value="ClpP/crotonase"/>
    <property type="match status" value="1"/>
</dbReference>
<gene>
    <name evidence="8" type="ORF">WJX74_004363</name>
</gene>
<dbReference type="GO" id="GO:0004176">
    <property type="term" value="F:ATP-dependent peptidase activity"/>
    <property type="evidence" value="ECO:0007669"/>
    <property type="project" value="InterPro"/>
</dbReference>
<sequence length="257" mass="28455">MNLLQGSTSHTCLHRPATHSRAQPSSLHSLKLTPTPSSNRRHRLLPQKCSPAGCKRGHLQRRQAIGIPKVPFRLPGEPTAQWIDVYNRLYRERVLFMCSPLNDELGNQLIGIMLYLNSEDSSKDLFLYINSQGGEISSGIALFDTMNYVKPPVNTVCVGTAASIAAFILAGGANGKRLSLSHGRVMIHQPEGGAQGQATEILTETEEVLRLRRRIAEIYAEKTGQPLNRIARDMDRDRFLSAREAKDYGIIDLVAQG</sequence>
<dbReference type="GO" id="GO:0009368">
    <property type="term" value="C:endopeptidase Clp complex"/>
    <property type="evidence" value="ECO:0007669"/>
    <property type="project" value="TreeGrafter"/>
</dbReference>
<dbReference type="Proteomes" id="UP001438707">
    <property type="component" value="Unassembled WGS sequence"/>
</dbReference>
<reference evidence="8 9" key="1">
    <citation type="journal article" date="2024" name="Nat. Commun.">
        <title>Phylogenomics reveals the evolutionary origins of lichenization in chlorophyte algae.</title>
        <authorList>
            <person name="Puginier C."/>
            <person name="Libourel C."/>
            <person name="Otte J."/>
            <person name="Skaloud P."/>
            <person name="Haon M."/>
            <person name="Grisel S."/>
            <person name="Petersen M."/>
            <person name="Berrin J.G."/>
            <person name="Delaux P.M."/>
            <person name="Dal Grande F."/>
            <person name="Keller J."/>
        </authorList>
    </citation>
    <scope>NUCLEOTIDE SEQUENCE [LARGE SCALE GENOMIC DNA]</scope>
    <source>
        <strain evidence="8 9">SAG 2145</strain>
    </source>
</reference>
<evidence type="ECO:0000256" key="3">
    <source>
        <dbReference type="ARBA" id="ARBA00022670"/>
    </source>
</evidence>
<evidence type="ECO:0000313" key="9">
    <source>
        <dbReference type="Proteomes" id="UP001438707"/>
    </source>
</evidence>
<evidence type="ECO:0000256" key="6">
    <source>
        <dbReference type="RuleBase" id="RU003567"/>
    </source>
</evidence>
<dbReference type="Gene3D" id="3.90.226.10">
    <property type="entry name" value="2-enoyl-CoA Hydratase, Chain A, domain 1"/>
    <property type="match status" value="1"/>
</dbReference>
<feature type="compositionally biased region" description="Polar residues" evidence="7">
    <location>
        <begin position="1"/>
        <end position="11"/>
    </location>
</feature>
<keyword evidence="3" id="KW-0645">Protease</keyword>
<dbReference type="PANTHER" id="PTHR10381">
    <property type="entry name" value="ATP-DEPENDENT CLP PROTEASE PROTEOLYTIC SUBUNIT"/>
    <property type="match status" value="1"/>
</dbReference>
<dbReference type="CDD" id="cd07017">
    <property type="entry name" value="S14_ClpP_2"/>
    <property type="match status" value="1"/>
</dbReference>
<evidence type="ECO:0000256" key="7">
    <source>
        <dbReference type="SAM" id="MobiDB-lite"/>
    </source>
</evidence>
<protein>
    <recommendedName>
        <fullName evidence="6">ATP-dependent Clp protease proteolytic subunit</fullName>
    </recommendedName>
</protein>
<keyword evidence="4" id="KW-0378">Hydrolase</keyword>
<feature type="region of interest" description="Disordered" evidence="7">
    <location>
        <begin position="1"/>
        <end position="44"/>
    </location>
</feature>
<dbReference type="NCBIfam" id="NF001368">
    <property type="entry name" value="PRK00277.1"/>
    <property type="match status" value="1"/>
</dbReference>
<dbReference type="HAMAP" id="MF_00444">
    <property type="entry name" value="ClpP"/>
    <property type="match status" value="1"/>
</dbReference>
<dbReference type="PRINTS" id="PR00127">
    <property type="entry name" value="CLPPROTEASEP"/>
</dbReference>
<evidence type="ECO:0000256" key="5">
    <source>
        <dbReference type="ARBA" id="ARBA00022825"/>
    </source>
</evidence>
<dbReference type="AlphaFoldDB" id="A0AAW1RLR0"/>